<name>A0A6A5S022_9PLEO</name>
<feature type="region of interest" description="Disordered" evidence="1">
    <location>
        <begin position="310"/>
        <end position="367"/>
    </location>
</feature>
<dbReference type="Proteomes" id="UP000800082">
    <property type="component" value="Unassembled WGS sequence"/>
</dbReference>
<dbReference type="PROSITE" id="PS50213">
    <property type="entry name" value="FAS1"/>
    <property type="match status" value="2"/>
</dbReference>
<dbReference type="FunFam" id="2.30.180.10:FF:000032">
    <property type="entry name" value="Fasciclin domain-containing protein, putative"/>
    <property type="match status" value="1"/>
</dbReference>
<evidence type="ECO:0000313" key="4">
    <source>
        <dbReference type="EMBL" id="KAF1932930.1"/>
    </source>
</evidence>
<evidence type="ECO:0000256" key="2">
    <source>
        <dbReference type="SAM" id="SignalP"/>
    </source>
</evidence>
<organism evidence="4 5">
    <name type="scientific">Didymella exigua CBS 183.55</name>
    <dbReference type="NCBI Taxonomy" id="1150837"/>
    <lineage>
        <taxon>Eukaryota</taxon>
        <taxon>Fungi</taxon>
        <taxon>Dikarya</taxon>
        <taxon>Ascomycota</taxon>
        <taxon>Pezizomycotina</taxon>
        <taxon>Dothideomycetes</taxon>
        <taxon>Pleosporomycetidae</taxon>
        <taxon>Pleosporales</taxon>
        <taxon>Pleosporineae</taxon>
        <taxon>Didymellaceae</taxon>
        <taxon>Didymella</taxon>
    </lineage>
</organism>
<sequence>MLSRFSILAFASAVLAQSNGTAPSLTEALSSSAQLSSLAGVLALPGLAQLVQGLSSAQNVTILAPSNAAFASIGNATVQALANNTGLLTALLQYHVLNGTYRSSAITNQSVFVPTLLTNNLFTNVTGGQVVEAVTTGNNVTFFSGLLANSTVSMADVNFTGGVIHVIDRFLVLPEIVSDTLTTANLTGLRGALNATNLLEAVDTIPDVTIFAPSTEAFREIGSALANASIEDIADILTYHVVNGTVGYSSGLENGTVLTALNGDNLTITIGEEGRIFVNSARVTIADILVANGVVHVIDEVLNPANATIADPSDDEGEGAFPGATAVSDLPFTSGQPTATTSINQEATGSQAAPGASSTSSAAGAPAAMKTGSVGMGALLGAAAVYAFN</sequence>
<feature type="chain" id="PRO_5025390567" evidence="2">
    <location>
        <begin position="17"/>
        <end position="389"/>
    </location>
</feature>
<dbReference type="InterPro" id="IPR050904">
    <property type="entry name" value="Adhesion/Biosynth-related"/>
</dbReference>
<dbReference type="SUPFAM" id="SSF82153">
    <property type="entry name" value="FAS1 domain"/>
    <property type="match status" value="2"/>
</dbReference>
<evidence type="ECO:0000256" key="1">
    <source>
        <dbReference type="SAM" id="MobiDB-lite"/>
    </source>
</evidence>
<keyword evidence="2" id="KW-0732">Signal</keyword>
<dbReference type="GeneID" id="54345213"/>
<dbReference type="GO" id="GO:0016236">
    <property type="term" value="P:macroautophagy"/>
    <property type="evidence" value="ECO:0007669"/>
    <property type="project" value="TreeGrafter"/>
</dbReference>
<evidence type="ECO:0000259" key="3">
    <source>
        <dbReference type="PROSITE" id="PS50213"/>
    </source>
</evidence>
<dbReference type="PANTHER" id="PTHR10900:SF77">
    <property type="entry name" value="FI19380P1"/>
    <property type="match status" value="1"/>
</dbReference>
<reference evidence="4" key="1">
    <citation type="journal article" date="2020" name="Stud. Mycol.">
        <title>101 Dothideomycetes genomes: a test case for predicting lifestyles and emergence of pathogens.</title>
        <authorList>
            <person name="Haridas S."/>
            <person name="Albert R."/>
            <person name="Binder M."/>
            <person name="Bloem J."/>
            <person name="Labutti K."/>
            <person name="Salamov A."/>
            <person name="Andreopoulos B."/>
            <person name="Baker S."/>
            <person name="Barry K."/>
            <person name="Bills G."/>
            <person name="Bluhm B."/>
            <person name="Cannon C."/>
            <person name="Castanera R."/>
            <person name="Culley D."/>
            <person name="Daum C."/>
            <person name="Ezra D."/>
            <person name="Gonzalez J."/>
            <person name="Henrissat B."/>
            <person name="Kuo A."/>
            <person name="Liang C."/>
            <person name="Lipzen A."/>
            <person name="Lutzoni F."/>
            <person name="Magnuson J."/>
            <person name="Mondo S."/>
            <person name="Nolan M."/>
            <person name="Ohm R."/>
            <person name="Pangilinan J."/>
            <person name="Park H.-J."/>
            <person name="Ramirez L."/>
            <person name="Alfaro M."/>
            <person name="Sun H."/>
            <person name="Tritt A."/>
            <person name="Yoshinaga Y."/>
            <person name="Zwiers L.-H."/>
            <person name="Turgeon B."/>
            <person name="Goodwin S."/>
            <person name="Spatafora J."/>
            <person name="Crous P."/>
            <person name="Grigoriev I."/>
        </authorList>
    </citation>
    <scope>NUCLEOTIDE SEQUENCE</scope>
    <source>
        <strain evidence="4">CBS 183.55</strain>
    </source>
</reference>
<dbReference type="RefSeq" id="XP_033453178.1">
    <property type="nucleotide sequence ID" value="XM_033587567.1"/>
</dbReference>
<proteinExistence type="predicted"/>
<dbReference type="SMART" id="SM00554">
    <property type="entry name" value="FAS1"/>
    <property type="match status" value="2"/>
</dbReference>
<dbReference type="EMBL" id="ML978958">
    <property type="protein sequence ID" value="KAF1932930.1"/>
    <property type="molecule type" value="Genomic_DNA"/>
</dbReference>
<dbReference type="Gene3D" id="2.30.180.10">
    <property type="entry name" value="FAS1 domain"/>
    <property type="match status" value="2"/>
</dbReference>
<feature type="domain" description="FAS1" evidence="3">
    <location>
        <begin position="173"/>
        <end position="302"/>
    </location>
</feature>
<keyword evidence="5" id="KW-1185">Reference proteome</keyword>
<dbReference type="InterPro" id="IPR000782">
    <property type="entry name" value="FAS1_domain"/>
</dbReference>
<dbReference type="InterPro" id="IPR036378">
    <property type="entry name" value="FAS1_dom_sf"/>
</dbReference>
<protein>
    <submittedName>
        <fullName evidence="4">Fasciclin-domain-containing protein</fullName>
    </submittedName>
</protein>
<dbReference type="GO" id="GO:0000329">
    <property type="term" value="C:fungal-type vacuole membrane"/>
    <property type="evidence" value="ECO:0007669"/>
    <property type="project" value="TreeGrafter"/>
</dbReference>
<feature type="signal peptide" evidence="2">
    <location>
        <begin position="1"/>
        <end position="16"/>
    </location>
</feature>
<feature type="domain" description="FAS1" evidence="3">
    <location>
        <begin position="22"/>
        <end position="171"/>
    </location>
</feature>
<gene>
    <name evidence="4" type="ORF">M421DRAFT_1504</name>
</gene>
<dbReference type="AlphaFoldDB" id="A0A6A5S022"/>
<dbReference type="PANTHER" id="PTHR10900">
    <property type="entry name" value="PERIOSTIN-RELATED"/>
    <property type="match status" value="1"/>
</dbReference>
<accession>A0A6A5S022</accession>
<feature type="compositionally biased region" description="Low complexity" evidence="1">
    <location>
        <begin position="347"/>
        <end position="367"/>
    </location>
</feature>
<dbReference type="OrthoDB" id="286301at2759"/>
<feature type="compositionally biased region" description="Polar residues" evidence="1">
    <location>
        <begin position="331"/>
        <end position="346"/>
    </location>
</feature>
<evidence type="ECO:0000313" key="5">
    <source>
        <dbReference type="Proteomes" id="UP000800082"/>
    </source>
</evidence>
<dbReference type="Pfam" id="PF02469">
    <property type="entry name" value="Fasciclin"/>
    <property type="match status" value="2"/>
</dbReference>